<accession>A0A852TIM8</accession>
<evidence type="ECO:0000313" key="2">
    <source>
        <dbReference type="Proteomes" id="UP000548423"/>
    </source>
</evidence>
<reference evidence="2" key="1">
    <citation type="submission" date="2020-07" db="EMBL/GenBank/DDBJ databases">
        <authorList>
            <person name="Partida-Martinez L."/>
            <person name="Huntemann M."/>
            <person name="Clum A."/>
            <person name="Wang J."/>
            <person name="Palaniappan K."/>
            <person name="Ritter S."/>
            <person name="Chen I.-M."/>
            <person name="Stamatis D."/>
            <person name="Reddy T."/>
            <person name="O'Malley R."/>
            <person name="Daum C."/>
            <person name="Shapiro N."/>
            <person name="Ivanova N."/>
            <person name="Kyrpides N."/>
            <person name="Woyke T."/>
        </authorList>
    </citation>
    <scope>NUCLEOTIDE SEQUENCE [LARGE SCALE GENOMIC DNA]</scope>
    <source>
        <strain evidence="2">AT2.8</strain>
    </source>
</reference>
<gene>
    <name evidence="1" type="ORF">F4694_004397</name>
</gene>
<reference evidence="2" key="2">
    <citation type="submission" date="2020-08" db="EMBL/GenBank/DDBJ databases">
        <title>The Agave Microbiome: Exploring the role of microbial communities in plant adaptations to desert environments.</title>
        <authorList>
            <person name="Partida-Martinez L.P."/>
        </authorList>
    </citation>
    <scope>NUCLEOTIDE SEQUENCE [LARGE SCALE GENOMIC DNA]</scope>
    <source>
        <strain evidence="2">AT2.8</strain>
    </source>
</reference>
<comment type="caution">
    <text evidence="1">The sequence shown here is derived from an EMBL/GenBank/DDBJ whole genome shotgun (WGS) entry which is preliminary data.</text>
</comment>
<organism evidence="1 2">
    <name type="scientific">Neobacillus niacini</name>
    <dbReference type="NCBI Taxonomy" id="86668"/>
    <lineage>
        <taxon>Bacteria</taxon>
        <taxon>Bacillati</taxon>
        <taxon>Bacillota</taxon>
        <taxon>Bacilli</taxon>
        <taxon>Bacillales</taxon>
        <taxon>Bacillaceae</taxon>
        <taxon>Neobacillus</taxon>
    </lineage>
</organism>
<dbReference type="Proteomes" id="UP000548423">
    <property type="component" value="Unassembled WGS sequence"/>
</dbReference>
<name>A0A852TIM8_9BACI</name>
<dbReference type="AlphaFoldDB" id="A0A852TIM8"/>
<sequence length="75" mass="8959">MDKHTKRYMFEHFNHFSEGINLGEMMDYIKQGGDSSYLSSAIHSEFTGVEKDFLQNKLLDEMYKRRGKHENLQRL</sequence>
<protein>
    <submittedName>
        <fullName evidence="1">Uncharacterized protein</fullName>
    </submittedName>
</protein>
<proteinExistence type="predicted"/>
<evidence type="ECO:0000313" key="1">
    <source>
        <dbReference type="EMBL" id="NYE07586.1"/>
    </source>
</evidence>
<dbReference type="EMBL" id="JACCBX010000009">
    <property type="protein sequence ID" value="NYE07586.1"/>
    <property type="molecule type" value="Genomic_DNA"/>
</dbReference>